<evidence type="ECO:0000313" key="1">
    <source>
        <dbReference type="EMBL" id="CBA08895.1"/>
    </source>
</evidence>
<gene>
    <name evidence="1" type="ORF">NME_1976</name>
</gene>
<dbReference type="NCBIfam" id="TIGR03317">
    <property type="entry name" value="ygfZ_signature"/>
    <property type="match status" value="1"/>
</dbReference>
<dbReference type="EMBL" id="AM889137">
    <property type="protein sequence ID" value="CBA08895.1"/>
    <property type="molecule type" value="Genomic_DNA"/>
</dbReference>
<sequence>MRQPHKQISFIFQSTQMMKTLLPFFGVVRVSGEDRQTFLHGQLSNDINNLQTGQACYATYNTPKGRVIANMIVVNRGGDLLLIMAQDLLEATVKRLRMFVLRAKAVFEILEDYAVGAELEASAEPLAAQEPSLAFTAECVSDGICSVVLPHRGILHIAPETALPPYDAAAESAWKLHEIRSGYPWICAATKETAVAQMLNQHIIGGVHFKKGCYPGQEIIARAQYRGQVKRGLAVLSGNSAAEAGSVLAADGEEAGIVLDSVKDSENFTALAVIKFSAAQKTLSAPNGGSFKAVRTFFKTENAE</sequence>
<dbReference type="AlphaFoldDB" id="C6SFA7"/>
<dbReference type="PANTHER" id="PTHR22602">
    <property type="entry name" value="TRANSFERASE CAF17, MITOCHONDRIAL-RELATED"/>
    <property type="match status" value="1"/>
</dbReference>
<dbReference type="SUPFAM" id="SSF103025">
    <property type="entry name" value="Folate-binding domain"/>
    <property type="match status" value="1"/>
</dbReference>
<dbReference type="InterPro" id="IPR045179">
    <property type="entry name" value="YgfZ/GcvT"/>
</dbReference>
<organism evidence="1">
    <name type="scientific">Neisseria meningitidis alpha153</name>
    <dbReference type="NCBI Taxonomy" id="663926"/>
    <lineage>
        <taxon>Bacteria</taxon>
        <taxon>Pseudomonadati</taxon>
        <taxon>Pseudomonadota</taxon>
        <taxon>Betaproteobacteria</taxon>
        <taxon>Neisseriales</taxon>
        <taxon>Neisseriaceae</taxon>
        <taxon>Neisseria</taxon>
    </lineage>
</organism>
<dbReference type="Gene3D" id="2.40.30.160">
    <property type="match status" value="1"/>
</dbReference>
<protein>
    <submittedName>
        <fullName evidence="1">Uncharacterized protein</fullName>
    </submittedName>
</protein>
<name>C6SFA7_NEIME</name>
<dbReference type="PANTHER" id="PTHR22602:SF0">
    <property type="entry name" value="TRANSFERASE CAF17, MITOCHONDRIAL-RELATED"/>
    <property type="match status" value="1"/>
</dbReference>
<reference evidence="1" key="1">
    <citation type="journal article" date="2008" name="Proc. Natl. Acad. Sci. U.S.A.">
        <title>Whole-genome comparison of disease and carriage strains provides insights into virulence evolution in Neisseria meningitidis.</title>
        <authorList>
            <person name="Schoen C."/>
            <person name="Blom J."/>
            <person name="Claus H."/>
            <person name="Schramm-Glueck A."/>
            <person name="Brandt P."/>
            <person name="Mueller T."/>
            <person name="Goesmann A."/>
            <person name="Joseph B."/>
            <person name="Konietzny S."/>
            <person name="Kurzai O."/>
            <person name="Schmitt C."/>
            <person name="Friedrich T."/>
            <person name="Linke B."/>
            <person name="Vogel U."/>
            <person name="Frosch M."/>
        </authorList>
    </citation>
    <scope>NUCLEOTIDE SEQUENCE</scope>
    <source>
        <strain evidence="1">Alpha153</strain>
    </source>
</reference>
<accession>C6SFA7</accession>
<dbReference type="PIRSF" id="PIRSF006487">
    <property type="entry name" value="GcvT"/>
    <property type="match status" value="1"/>
</dbReference>
<dbReference type="GO" id="GO:0016226">
    <property type="term" value="P:iron-sulfur cluster assembly"/>
    <property type="evidence" value="ECO:0007669"/>
    <property type="project" value="TreeGrafter"/>
</dbReference>
<proteinExistence type="predicted"/>
<dbReference type="Gene3D" id="3.30.70.1400">
    <property type="entry name" value="Aminomethyltransferase beta-barrel domains"/>
    <property type="match status" value="1"/>
</dbReference>
<dbReference type="InterPro" id="IPR017703">
    <property type="entry name" value="YgfZ/GCV_T_CS"/>
</dbReference>